<dbReference type="EMBL" id="FAOZ01000004">
    <property type="protein sequence ID" value="CUU55115.1"/>
    <property type="molecule type" value="Genomic_DNA"/>
</dbReference>
<dbReference type="Pfam" id="PF04149">
    <property type="entry name" value="DUF397"/>
    <property type="match status" value="1"/>
</dbReference>
<gene>
    <name evidence="2" type="ORF">Ga0074812_104196</name>
</gene>
<sequence>MFRPAHLDSASHPVTSAPAAAAASADRAWLRSSFCQGAADTCVDVQLEPGGVGVRDSKDLDGPVLRFTPEEWEAFLRGVRNGEFELPLI</sequence>
<dbReference type="RefSeq" id="WP_091273284.1">
    <property type="nucleotide sequence ID" value="NZ_FAOZ01000004.1"/>
</dbReference>
<proteinExistence type="predicted"/>
<keyword evidence="3" id="KW-1185">Reference proteome</keyword>
<feature type="domain" description="DUF397" evidence="1">
    <location>
        <begin position="28"/>
        <end position="80"/>
    </location>
</feature>
<evidence type="ECO:0000313" key="2">
    <source>
        <dbReference type="EMBL" id="CUU55115.1"/>
    </source>
</evidence>
<evidence type="ECO:0000313" key="3">
    <source>
        <dbReference type="Proteomes" id="UP000198802"/>
    </source>
</evidence>
<protein>
    <recommendedName>
        <fullName evidence="1">DUF397 domain-containing protein</fullName>
    </recommendedName>
</protein>
<dbReference type="Proteomes" id="UP000198802">
    <property type="component" value="Unassembled WGS sequence"/>
</dbReference>
<name>A0A0S4QHM2_9ACTN</name>
<evidence type="ECO:0000259" key="1">
    <source>
        <dbReference type="Pfam" id="PF04149"/>
    </source>
</evidence>
<accession>A0A0S4QHM2</accession>
<reference evidence="3" key="1">
    <citation type="submission" date="2015-11" db="EMBL/GenBank/DDBJ databases">
        <authorList>
            <person name="Varghese N."/>
        </authorList>
    </citation>
    <scope>NUCLEOTIDE SEQUENCE [LARGE SCALE GENOMIC DNA]</scope>
    <source>
        <strain evidence="3">DSM 45899</strain>
    </source>
</reference>
<dbReference type="AlphaFoldDB" id="A0A0S4QHM2"/>
<dbReference type="InterPro" id="IPR007278">
    <property type="entry name" value="DUF397"/>
</dbReference>
<organism evidence="2 3">
    <name type="scientific">Parafrankia irregularis</name>
    <dbReference type="NCBI Taxonomy" id="795642"/>
    <lineage>
        <taxon>Bacteria</taxon>
        <taxon>Bacillati</taxon>
        <taxon>Actinomycetota</taxon>
        <taxon>Actinomycetes</taxon>
        <taxon>Frankiales</taxon>
        <taxon>Frankiaceae</taxon>
        <taxon>Parafrankia</taxon>
    </lineage>
</organism>